<keyword evidence="3" id="KW-0274">FAD</keyword>
<keyword evidence="4" id="KW-0560">Oxidoreductase</keyword>
<reference evidence="7" key="1">
    <citation type="submission" date="2025-08" db="UniProtKB">
        <authorList>
            <consortium name="RefSeq"/>
        </authorList>
    </citation>
    <scope>IDENTIFICATION</scope>
    <source>
        <tissue evidence="7">Blood</tissue>
    </source>
</reference>
<dbReference type="GO" id="GO:0016651">
    <property type="term" value="F:oxidoreductase activity, acting on NAD(P)H"/>
    <property type="evidence" value="ECO:0007669"/>
    <property type="project" value="TreeGrafter"/>
</dbReference>
<dbReference type="InterPro" id="IPR016156">
    <property type="entry name" value="FAD/NAD-linked_Rdtase_dimer_sf"/>
</dbReference>
<evidence type="ECO:0000313" key="7">
    <source>
        <dbReference type="RefSeq" id="XP_025788988.1"/>
    </source>
</evidence>
<dbReference type="Pfam" id="PF14759">
    <property type="entry name" value="Reductase_C"/>
    <property type="match status" value="1"/>
</dbReference>
<evidence type="ECO:0000256" key="2">
    <source>
        <dbReference type="ARBA" id="ARBA00022630"/>
    </source>
</evidence>
<dbReference type="PANTHER" id="PTHR43557:SF8">
    <property type="entry name" value="APOPTOSIS-INDUCING FACTOR 3"/>
    <property type="match status" value="1"/>
</dbReference>
<keyword evidence="6" id="KW-1185">Reference proteome</keyword>
<accession>A0A6P6IQ25</accession>
<dbReference type="SUPFAM" id="SSF55424">
    <property type="entry name" value="FAD/NAD-linked reductases, dimerisation (C-terminal) domain"/>
    <property type="match status" value="1"/>
</dbReference>
<gene>
    <name evidence="7" type="primary">LOC112870121</name>
</gene>
<proteinExistence type="inferred from homology"/>
<dbReference type="GeneID" id="112870121"/>
<dbReference type="Gene3D" id="3.30.390.30">
    <property type="match status" value="1"/>
</dbReference>
<keyword evidence="2" id="KW-0285">Flavoprotein</keyword>
<dbReference type="PANTHER" id="PTHR43557">
    <property type="entry name" value="APOPTOSIS-INDUCING FACTOR 1"/>
    <property type="match status" value="1"/>
</dbReference>
<dbReference type="GO" id="GO:0097194">
    <property type="term" value="P:execution phase of apoptosis"/>
    <property type="evidence" value="ECO:0007669"/>
    <property type="project" value="TreeGrafter"/>
</dbReference>
<dbReference type="GO" id="GO:0005739">
    <property type="term" value="C:mitochondrion"/>
    <property type="evidence" value="ECO:0007669"/>
    <property type="project" value="TreeGrafter"/>
</dbReference>
<feature type="domain" description="Reductase C-terminal" evidence="5">
    <location>
        <begin position="13"/>
        <end position="86"/>
    </location>
</feature>
<dbReference type="Proteomes" id="UP000515131">
    <property type="component" value="Unplaced"/>
</dbReference>
<name>A0A6P6IQ25_PUMCO</name>
<evidence type="ECO:0000256" key="1">
    <source>
        <dbReference type="ARBA" id="ARBA00006442"/>
    </source>
</evidence>
<dbReference type="AlphaFoldDB" id="A0A6P6IQ25"/>
<dbReference type="FunFam" id="3.30.390.30:FF:000011">
    <property type="entry name" value="Apoptosis-inducing factor, mitochondrion-associated, 3"/>
    <property type="match status" value="1"/>
</dbReference>
<evidence type="ECO:0000259" key="5">
    <source>
        <dbReference type="Pfam" id="PF14759"/>
    </source>
</evidence>
<evidence type="ECO:0000313" key="6">
    <source>
        <dbReference type="Proteomes" id="UP000515131"/>
    </source>
</evidence>
<evidence type="ECO:0000256" key="4">
    <source>
        <dbReference type="ARBA" id="ARBA00023002"/>
    </source>
</evidence>
<protein>
    <submittedName>
        <fullName evidence="7">Apoptosis-inducing factor 3-like</fullName>
    </submittedName>
</protein>
<organism evidence="6 7">
    <name type="scientific">Puma concolor</name>
    <name type="common">Mountain lion</name>
    <name type="synonym">Felis concolor</name>
    <dbReference type="NCBI Taxonomy" id="9696"/>
    <lineage>
        <taxon>Eukaryota</taxon>
        <taxon>Metazoa</taxon>
        <taxon>Chordata</taxon>
        <taxon>Craniata</taxon>
        <taxon>Vertebrata</taxon>
        <taxon>Euteleostomi</taxon>
        <taxon>Mammalia</taxon>
        <taxon>Eutheria</taxon>
        <taxon>Laurasiatheria</taxon>
        <taxon>Carnivora</taxon>
        <taxon>Feliformia</taxon>
        <taxon>Felidae</taxon>
        <taxon>Felinae</taxon>
        <taxon>Puma</taxon>
    </lineage>
</organism>
<sequence length="99" mass="10890">MLAQEAEISTVPYLWTAMFGKSLRYAGYGEGFDDVIIQGDLEELKFVAFYTKGDEVIAVASMNYDPIVSKVAEVLASGRAIRKREVETGDMSWLTGKGS</sequence>
<dbReference type="KEGG" id="pcoo:112870121"/>
<dbReference type="InterPro" id="IPR028202">
    <property type="entry name" value="Reductase_C"/>
</dbReference>
<evidence type="ECO:0000256" key="3">
    <source>
        <dbReference type="ARBA" id="ARBA00022827"/>
    </source>
</evidence>
<dbReference type="RefSeq" id="XP_025788988.1">
    <property type="nucleotide sequence ID" value="XM_025933203.1"/>
</dbReference>
<comment type="similarity">
    <text evidence="1">Belongs to the FAD-dependent oxidoreductase family.</text>
</comment>
<dbReference type="InterPro" id="IPR050446">
    <property type="entry name" value="FAD-oxidoreductase/Apoptosis"/>
</dbReference>